<evidence type="ECO:0000313" key="4">
    <source>
        <dbReference type="EMBL" id="SMD18634.1"/>
    </source>
</evidence>
<dbReference type="SUPFAM" id="SSF56601">
    <property type="entry name" value="beta-lactamase/transpeptidase-like"/>
    <property type="match status" value="1"/>
</dbReference>
<name>A0A1W2F9S7_KIBAR</name>
<dbReference type="NCBIfam" id="TIGR00666">
    <property type="entry name" value="PBP4"/>
    <property type="match status" value="1"/>
</dbReference>
<keyword evidence="3" id="KW-0732">Signal</keyword>
<dbReference type="Gene3D" id="3.50.80.20">
    <property type="entry name" value="D-Ala-D-Ala carboxypeptidase C, peptidase S13"/>
    <property type="match status" value="1"/>
</dbReference>
<dbReference type="GO" id="GO:0004185">
    <property type="term" value="F:serine-type carboxypeptidase activity"/>
    <property type="evidence" value="ECO:0007669"/>
    <property type="project" value="InterPro"/>
</dbReference>
<dbReference type="GO" id="GO:0006508">
    <property type="term" value="P:proteolysis"/>
    <property type="evidence" value="ECO:0007669"/>
    <property type="project" value="InterPro"/>
</dbReference>
<dbReference type="PRINTS" id="PR00922">
    <property type="entry name" value="DADACBPTASE3"/>
</dbReference>
<dbReference type="PANTHER" id="PTHR30023">
    <property type="entry name" value="D-ALANYL-D-ALANINE CARBOXYPEPTIDASE"/>
    <property type="match status" value="1"/>
</dbReference>
<evidence type="ECO:0000313" key="5">
    <source>
        <dbReference type="Proteomes" id="UP000192674"/>
    </source>
</evidence>
<keyword evidence="2" id="KW-0378">Hydrolase</keyword>
<feature type="chain" id="PRO_5010708780" evidence="3">
    <location>
        <begin position="31"/>
        <end position="499"/>
    </location>
</feature>
<gene>
    <name evidence="4" type="ORF">SAMN05661093_05848</name>
</gene>
<reference evidence="4 5" key="1">
    <citation type="submission" date="2017-04" db="EMBL/GenBank/DDBJ databases">
        <authorList>
            <person name="Afonso C.L."/>
            <person name="Miller P.J."/>
            <person name="Scott M.A."/>
            <person name="Spackman E."/>
            <person name="Goraichik I."/>
            <person name="Dimitrov K.M."/>
            <person name="Suarez D.L."/>
            <person name="Swayne D.E."/>
        </authorList>
    </citation>
    <scope>NUCLEOTIDE SEQUENCE [LARGE SCALE GENOMIC DNA]</scope>
    <source>
        <strain evidence="4 5">DSM 43828</strain>
    </source>
</reference>
<dbReference type="Gene3D" id="3.40.710.10">
    <property type="entry name" value="DD-peptidase/beta-lactamase superfamily"/>
    <property type="match status" value="2"/>
</dbReference>
<dbReference type="InterPro" id="IPR012338">
    <property type="entry name" value="Beta-lactam/transpept-like"/>
</dbReference>
<dbReference type="PROSITE" id="PS51318">
    <property type="entry name" value="TAT"/>
    <property type="match status" value="1"/>
</dbReference>
<keyword evidence="4" id="KW-0121">Carboxypeptidase</keyword>
<dbReference type="InterPro" id="IPR000667">
    <property type="entry name" value="Peptidase_S13"/>
</dbReference>
<dbReference type="AlphaFoldDB" id="A0A1W2F9S7"/>
<dbReference type="InterPro" id="IPR006311">
    <property type="entry name" value="TAT_signal"/>
</dbReference>
<comment type="similarity">
    <text evidence="1">Belongs to the peptidase S13 family.</text>
</comment>
<dbReference type="OrthoDB" id="9802627at2"/>
<dbReference type="RefSeq" id="WP_084430078.1">
    <property type="nucleotide sequence ID" value="NZ_FWXV01000005.1"/>
</dbReference>
<keyword evidence="5" id="KW-1185">Reference proteome</keyword>
<dbReference type="EMBL" id="FWXV01000005">
    <property type="protein sequence ID" value="SMD18634.1"/>
    <property type="molecule type" value="Genomic_DNA"/>
</dbReference>
<dbReference type="PANTHER" id="PTHR30023:SF0">
    <property type="entry name" value="PENICILLIN-SENSITIVE CARBOXYPEPTIDASE A"/>
    <property type="match status" value="1"/>
</dbReference>
<proteinExistence type="inferred from homology"/>
<sequence>MNREQQPSRRTVLGGLAATGLLATTGTAHAAQELPDRIQQIIGRPEFDGAQWGMAFYAPDRGEVIHAMNHEELFVAASSFKVFIGATAFEALGPDRRFQTRVCRTGPLTGGVLNGDLVLVAGGDMLLSGRVGPTGKLNLPEPDHSYPGAPPLPGDSLAEIRALAAQVKAAGVRRVNGRVLVDTSLFREGRENIALNNQMITVSPMMVNDHIVHAVVTPGNAVGAPADVHAVPQTGHVRFVNEVITVSGTPKPLIFVDNRLTGEIQLGGPVRYVPYYVQDPAPFAAAVFAEALRDRGVQVRGEACHGSRRVPIAEHTSLPLSEQAKVMLKVSSNIHTVTIPYLVGAIAGRAHDDPKASYHEFRRALFRAAGLDGDPAGSDQDLYTADTFIKFLAHIAKRPYFRIFRLTLPIMGRDGTLAGNQPESPAAGHVYAKTGTGYMNKTMNKALAGYIELPDGRWLTFAQFMRKGVASMAEGIALGDQAQEAMAEIATAVYEGSRR</sequence>
<dbReference type="GO" id="GO:0000270">
    <property type="term" value="P:peptidoglycan metabolic process"/>
    <property type="evidence" value="ECO:0007669"/>
    <property type="project" value="TreeGrafter"/>
</dbReference>
<evidence type="ECO:0000256" key="2">
    <source>
        <dbReference type="ARBA" id="ARBA00022801"/>
    </source>
</evidence>
<keyword evidence="4" id="KW-0645">Protease</keyword>
<evidence type="ECO:0000256" key="3">
    <source>
        <dbReference type="SAM" id="SignalP"/>
    </source>
</evidence>
<protein>
    <submittedName>
        <fullName evidence="4">D-alanyl-D-alanine carboxypeptidase / D-alanyl-D-alanine-endopeptidase (Penicillin-binding protein 4)</fullName>
    </submittedName>
</protein>
<feature type="signal peptide" evidence="3">
    <location>
        <begin position="1"/>
        <end position="30"/>
    </location>
</feature>
<accession>A0A1W2F9S7</accession>
<evidence type="ECO:0000256" key="1">
    <source>
        <dbReference type="ARBA" id="ARBA00006096"/>
    </source>
</evidence>
<dbReference type="Proteomes" id="UP000192674">
    <property type="component" value="Unassembled WGS sequence"/>
</dbReference>
<organism evidence="4 5">
    <name type="scientific">Kibdelosporangium aridum</name>
    <dbReference type="NCBI Taxonomy" id="2030"/>
    <lineage>
        <taxon>Bacteria</taxon>
        <taxon>Bacillati</taxon>
        <taxon>Actinomycetota</taxon>
        <taxon>Actinomycetes</taxon>
        <taxon>Pseudonocardiales</taxon>
        <taxon>Pseudonocardiaceae</taxon>
        <taxon>Kibdelosporangium</taxon>
    </lineage>
</organism>
<dbReference type="Pfam" id="PF02113">
    <property type="entry name" value="Peptidase_S13"/>
    <property type="match status" value="1"/>
</dbReference>